<keyword evidence="5" id="KW-0812">Transmembrane</keyword>
<dbReference type="PROSITE" id="PS00141">
    <property type="entry name" value="ASP_PROTEASE"/>
    <property type="match status" value="1"/>
</dbReference>
<name>A0AAD4LH73_9AGAM</name>
<dbReference type="CDD" id="cd05471">
    <property type="entry name" value="pepsin_like"/>
    <property type="match status" value="1"/>
</dbReference>
<keyword evidence="3 8" id="KW-0645">Protease</keyword>
<proteinExistence type="inferred from homology"/>
<keyword evidence="5" id="KW-0472">Membrane</keyword>
<dbReference type="InterPro" id="IPR001969">
    <property type="entry name" value="Aspartic_peptidase_AS"/>
</dbReference>
<organism evidence="8 9">
    <name type="scientific">Lactarius akahatsu</name>
    <dbReference type="NCBI Taxonomy" id="416441"/>
    <lineage>
        <taxon>Eukaryota</taxon>
        <taxon>Fungi</taxon>
        <taxon>Dikarya</taxon>
        <taxon>Basidiomycota</taxon>
        <taxon>Agaricomycotina</taxon>
        <taxon>Agaricomycetes</taxon>
        <taxon>Russulales</taxon>
        <taxon>Russulaceae</taxon>
        <taxon>Lactarius</taxon>
    </lineage>
</organism>
<evidence type="ECO:0000313" key="8">
    <source>
        <dbReference type="EMBL" id="KAH8992184.1"/>
    </source>
</evidence>
<dbReference type="PANTHER" id="PTHR47966:SF51">
    <property type="entry name" value="BETA-SITE APP-CLEAVING ENZYME, ISOFORM A-RELATED"/>
    <property type="match status" value="1"/>
</dbReference>
<keyword evidence="9" id="KW-1185">Reference proteome</keyword>
<dbReference type="SUPFAM" id="SSF50630">
    <property type="entry name" value="Acid proteases"/>
    <property type="match status" value="1"/>
</dbReference>
<gene>
    <name evidence="8" type="ORF">EDB92DRAFT_1797424</name>
</gene>
<evidence type="ECO:0000256" key="2">
    <source>
        <dbReference type="ARBA" id="ARBA00022750"/>
    </source>
</evidence>
<protein>
    <submittedName>
        <fullName evidence="8">Acid protease</fullName>
    </submittedName>
</protein>
<evidence type="ECO:0000259" key="7">
    <source>
        <dbReference type="PROSITE" id="PS51767"/>
    </source>
</evidence>
<evidence type="ECO:0000256" key="3">
    <source>
        <dbReference type="RuleBase" id="RU000454"/>
    </source>
</evidence>
<comment type="similarity">
    <text evidence="1 3">Belongs to the peptidase A1 family.</text>
</comment>
<comment type="caution">
    <text evidence="8">The sequence shown here is derived from an EMBL/GenBank/DDBJ whole genome shotgun (WGS) entry which is preliminary data.</text>
</comment>
<feature type="domain" description="Peptidase A1" evidence="7">
    <location>
        <begin position="53"/>
        <end position="382"/>
    </location>
</feature>
<dbReference type="GO" id="GO:0004190">
    <property type="term" value="F:aspartic-type endopeptidase activity"/>
    <property type="evidence" value="ECO:0007669"/>
    <property type="project" value="UniProtKB-KW"/>
</dbReference>
<keyword evidence="6" id="KW-0732">Signal</keyword>
<feature type="signal peptide" evidence="6">
    <location>
        <begin position="1"/>
        <end position="22"/>
    </location>
</feature>
<feature type="transmembrane region" description="Helical" evidence="5">
    <location>
        <begin position="453"/>
        <end position="475"/>
    </location>
</feature>
<dbReference type="PANTHER" id="PTHR47966">
    <property type="entry name" value="BETA-SITE APP-CLEAVING ENZYME, ISOFORM A-RELATED"/>
    <property type="match status" value="1"/>
</dbReference>
<dbReference type="AlphaFoldDB" id="A0AAD4LH73"/>
<feature type="region of interest" description="Disordered" evidence="4">
    <location>
        <begin position="412"/>
        <end position="441"/>
    </location>
</feature>
<dbReference type="Pfam" id="PF00026">
    <property type="entry name" value="Asp"/>
    <property type="match status" value="2"/>
</dbReference>
<evidence type="ECO:0000256" key="6">
    <source>
        <dbReference type="SAM" id="SignalP"/>
    </source>
</evidence>
<dbReference type="InterPro" id="IPR034164">
    <property type="entry name" value="Pepsin-like_dom"/>
</dbReference>
<dbReference type="PRINTS" id="PR00792">
    <property type="entry name" value="PEPSIN"/>
</dbReference>
<dbReference type="Proteomes" id="UP001201163">
    <property type="component" value="Unassembled WGS sequence"/>
</dbReference>
<dbReference type="PROSITE" id="PS51767">
    <property type="entry name" value="PEPTIDASE_A1"/>
    <property type="match status" value="1"/>
</dbReference>
<feature type="chain" id="PRO_5041912687" evidence="6">
    <location>
        <begin position="23"/>
        <end position="529"/>
    </location>
</feature>
<dbReference type="GO" id="GO:0006508">
    <property type="term" value="P:proteolysis"/>
    <property type="evidence" value="ECO:0007669"/>
    <property type="project" value="UniProtKB-KW"/>
</dbReference>
<dbReference type="InterPro" id="IPR001461">
    <property type="entry name" value="Aspartic_peptidase_A1"/>
</dbReference>
<keyword evidence="5" id="KW-1133">Transmembrane helix</keyword>
<keyword evidence="3" id="KW-0378">Hydrolase</keyword>
<evidence type="ECO:0000256" key="4">
    <source>
        <dbReference type="SAM" id="MobiDB-lite"/>
    </source>
</evidence>
<feature type="compositionally biased region" description="Pro residues" evidence="4">
    <location>
        <begin position="412"/>
        <end position="424"/>
    </location>
</feature>
<dbReference type="EMBL" id="JAKELL010000023">
    <property type="protein sequence ID" value="KAH8992184.1"/>
    <property type="molecule type" value="Genomic_DNA"/>
</dbReference>
<accession>A0AAD4LH73</accession>
<sequence length="529" mass="56055">MVIPYLFILVSPLLAAVYHVSALHVGVRGGFVPSHPTKRDHISGLDNGRNLNYMVNITLGGQPLQVLIDTGSSDLWVSDPIVAAHDTDVSSGLSYDIGAVSGNIKTAQLEFLGYTVSDQAFLEVSPTSDVPPVPGMLGLGPNSGSRVHASLDNQSQGGAVLDRIFQQNISSPNILTVLLGRSNDPAEKYPGNITVGEVLSGLENITNEPQVPVTSLPPSDSADQHWQVLLDEDGIIGPDGKPIQVQTNVQSTPNPKQLTAIFDTGYSFPQVPQEVSDAIYSGIPGASFQFVNGVGQIWVIHACDAEVNLTFKIGGQAYPIHPLDTNSDDAWTNPDGHTCLGAFQPSSSSAASKASYDVILGTSFLRNAYLLINFGDFVDGSVNTTADPYVQLLSITDPASAHADFINVRLNPTPPTTSDTPPPKHAAIAAADAPSASSKPKNDVKSAFLKEKIPIIIALSIGIGLILIGVLVLCCTRNRFSKRGRDSLASTYRSYQHLGAPAPAGDTRPVQGYRLVPPPAHVNAAWGRR</sequence>
<reference evidence="8" key="1">
    <citation type="submission" date="2022-01" db="EMBL/GenBank/DDBJ databases">
        <title>Comparative genomics reveals a dynamic genome evolution in the ectomycorrhizal milk-cap (Lactarius) mushrooms.</title>
        <authorList>
            <consortium name="DOE Joint Genome Institute"/>
            <person name="Lebreton A."/>
            <person name="Tang N."/>
            <person name="Kuo A."/>
            <person name="LaButti K."/>
            <person name="Drula E."/>
            <person name="Barry K."/>
            <person name="Clum A."/>
            <person name="Lipzen A."/>
            <person name="Mousain D."/>
            <person name="Ng V."/>
            <person name="Wang R."/>
            <person name="Wang X."/>
            <person name="Dai Y."/>
            <person name="Henrissat B."/>
            <person name="Grigoriev I.V."/>
            <person name="Guerin-Laguette A."/>
            <person name="Yu F."/>
            <person name="Martin F.M."/>
        </authorList>
    </citation>
    <scope>NUCLEOTIDE SEQUENCE</scope>
    <source>
        <strain evidence="8">QP</strain>
    </source>
</reference>
<evidence type="ECO:0000256" key="1">
    <source>
        <dbReference type="ARBA" id="ARBA00007447"/>
    </source>
</evidence>
<dbReference type="InterPro" id="IPR033121">
    <property type="entry name" value="PEPTIDASE_A1"/>
</dbReference>
<feature type="compositionally biased region" description="Low complexity" evidence="4">
    <location>
        <begin position="425"/>
        <end position="439"/>
    </location>
</feature>
<evidence type="ECO:0000256" key="5">
    <source>
        <dbReference type="SAM" id="Phobius"/>
    </source>
</evidence>
<dbReference type="Gene3D" id="2.40.70.10">
    <property type="entry name" value="Acid Proteases"/>
    <property type="match status" value="2"/>
</dbReference>
<evidence type="ECO:0000313" key="9">
    <source>
        <dbReference type="Proteomes" id="UP001201163"/>
    </source>
</evidence>
<keyword evidence="2 3" id="KW-0064">Aspartyl protease</keyword>
<dbReference type="InterPro" id="IPR021109">
    <property type="entry name" value="Peptidase_aspartic_dom_sf"/>
</dbReference>